<proteinExistence type="predicted"/>
<accession>A0A1I3M0N6</accession>
<evidence type="ECO:0000313" key="4">
    <source>
        <dbReference type="Proteomes" id="UP000199110"/>
    </source>
</evidence>
<dbReference type="OrthoDB" id="34396at2"/>
<dbReference type="InterPro" id="IPR038142">
    <property type="entry name" value="Cytochrome_P460_sp"/>
</dbReference>
<dbReference type="InterPro" id="IPR032033">
    <property type="entry name" value="Cytochrome_P460"/>
</dbReference>
<evidence type="ECO:0000256" key="1">
    <source>
        <dbReference type="SAM" id="SignalP"/>
    </source>
</evidence>
<feature type="domain" description="Cytochrome P460" evidence="2">
    <location>
        <begin position="69"/>
        <end position="182"/>
    </location>
</feature>
<dbReference type="STRING" id="390807.SAMN04488095_1694"/>
<evidence type="ECO:0000259" key="2">
    <source>
        <dbReference type="Pfam" id="PF16694"/>
    </source>
</evidence>
<dbReference type="CDD" id="cd20716">
    <property type="entry name" value="cyt_P460_fam"/>
    <property type="match status" value="1"/>
</dbReference>
<evidence type="ECO:0000313" key="3">
    <source>
        <dbReference type="EMBL" id="SFI90562.1"/>
    </source>
</evidence>
<dbReference type="Proteomes" id="UP000199110">
    <property type="component" value="Unassembled WGS sequence"/>
</dbReference>
<dbReference type="RefSeq" id="WP_092779246.1">
    <property type="nucleotide sequence ID" value="NZ_FORA01000002.1"/>
</dbReference>
<protein>
    <submittedName>
        <fullName evidence="3">Cytochrome P460</fullName>
    </submittedName>
</protein>
<reference evidence="3 4" key="1">
    <citation type="submission" date="2016-10" db="EMBL/GenBank/DDBJ databases">
        <authorList>
            <person name="de Groot N.N."/>
        </authorList>
    </citation>
    <scope>NUCLEOTIDE SEQUENCE [LARGE SCALE GENOMIC DNA]</scope>
    <source>
        <strain evidence="3 4">DSM 19073</strain>
    </source>
</reference>
<feature type="chain" id="PRO_5011784849" evidence="1">
    <location>
        <begin position="26"/>
        <end position="196"/>
    </location>
</feature>
<dbReference type="Gene3D" id="3.50.70.20">
    <property type="entry name" value="Cytochrome P460"/>
    <property type="match status" value="1"/>
</dbReference>
<keyword evidence="4" id="KW-1185">Reference proteome</keyword>
<gene>
    <name evidence="3" type="ORF">SAMN04488095_1694</name>
</gene>
<name>A0A1I3M0N6_9RHOB</name>
<dbReference type="AlphaFoldDB" id="A0A1I3M0N6"/>
<dbReference type="Pfam" id="PF16694">
    <property type="entry name" value="Cytochrome_P460"/>
    <property type="match status" value="1"/>
</dbReference>
<dbReference type="EMBL" id="FORA01000002">
    <property type="protein sequence ID" value="SFI90562.1"/>
    <property type="molecule type" value="Genomic_DNA"/>
</dbReference>
<keyword evidence="1" id="KW-0732">Signal</keyword>
<organism evidence="3 4">
    <name type="scientific">Jannaschia pohangensis</name>
    <dbReference type="NCBI Taxonomy" id="390807"/>
    <lineage>
        <taxon>Bacteria</taxon>
        <taxon>Pseudomonadati</taxon>
        <taxon>Pseudomonadota</taxon>
        <taxon>Alphaproteobacteria</taxon>
        <taxon>Rhodobacterales</taxon>
        <taxon>Roseobacteraceae</taxon>
        <taxon>Jannaschia</taxon>
    </lineage>
</organism>
<feature type="signal peptide" evidence="1">
    <location>
        <begin position="1"/>
        <end position="25"/>
    </location>
</feature>
<sequence>MIRLTLAAAAATFASAMTLALPAAAQDACAVEGDRWDLDDAGVAALYDCMEGQMLDAYTKEGDAIAGAYRDWTITATRAAVAGPHQERFLLTFVNDVATEQYLKFEDGDFEMPVGSILVKESIGVRDGTARVGPLFIMEKVDTAEAAEYGNWFYSGIQPNGKPLKISQKFCHDCHGGYEGQDSMGYPLEEVRVSVN</sequence>